<evidence type="ECO:0000313" key="3">
    <source>
        <dbReference type="Proteomes" id="UP001250698"/>
    </source>
</evidence>
<dbReference type="RefSeq" id="WP_315996932.1">
    <property type="nucleotide sequence ID" value="NZ_JAWDJT010000002.1"/>
</dbReference>
<protein>
    <submittedName>
        <fullName evidence="2">Uncharacterized protein</fullName>
    </submittedName>
</protein>
<gene>
    <name evidence="2" type="ORF">ROI90_03460</name>
</gene>
<evidence type="ECO:0000256" key="1">
    <source>
        <dbReference type="SAM" id="SignalP"/>
    </source>
</evidence>
<reference evidence="2 3" key="1">
    <citation type="submission" date="2023-10" db="EMBL/GenBank/DDBJ databases">
        <title>Hymenobacter endophyticus sp. nov., an isolate from the leaf tissues of wheat.</title>
        <authorList>
            <person name="Dai Y."/>
        </authorList>
    </citation>
    <scope>NUCLEOTIDE SEQUENCE [LARGE SCALE GENOMIC DNA]</scope>
    <source>
        <strain evidence="2 3">ZK17L-C2</strain>
    </source>
</reference>
<sequence length="115" mass="13256">MRLILTVLLVWAGSFLASAQAQQVSARYQFMHVSLDYNRLYFFPAYQNREDVKVEEYMGKSVGLFDSRMLGWEAMSRLLTELSAESWELVNMVANNDEDGNRGAVYLLRRPLPAK</sequence>
<name>A0ABU3TDI9_9BACT</name>
<accession>A0ABU3TDI9</accession>
<evidence type="ECO:0000313" key="2">
    <source>
        <dbReference type="EMBL" id="MDU0369439.1"/>
    </source>
</evidence>
<feature type="signal peptide" evidence="1">
    <location>
        <begin position="1"/>
        <end position="19"/>
    </location>
</feature>
<proteinExistence type="predicted"/>
<keyword evidence="3" id="KW-1185">Reference proteome</keyword>
<feature type="chain" id="PRO_5045411176" evidence="1">
    <location>
        <begin position="20"/>
        <end position="115"/>
    </location>
</feature>
<organism evidence="2 3">
    <name type="scientific">Hymenobacter endophyticus</name>
    <dbReference type="NCBI Taxonomy" id="3076335"/>
    <lineage>
        <taxon>Bacteria</taxon>
        <taxon>Pseudomonadati</taxon>
        <taxon>Bacteroidota</taxon>
        <taxon>Cytophagia</taxon>
        <taxon>Cytophagales</taxon>
        <taxon>Hymenobacteraceae</taxon>
        <taxon>Hymenobacter</taxon>
    </lineage>
</organism>
<dbReference type="Proteomes" id="UP001250698">
    <property type="component" value="Unassembled WGS sequence"/>
</dbReference>
<keyword evidence="1" id="KW-0732">Signal</keyword>
<dbReference type="EMBL" id="JAWDJT010000002">
    <property type="protein sequence ID" value="MDU0369439.1"/>
    <property type="molecule type" value="Genomic_DNA"/>
</dbReference>
<comment type="caution">
    <text evidence="2">The sequence shown here is derived from an EMBL/GenBank/DDBJ whole genome shotgun (WGS) entry which is preliminary data.</text>
</comment>